<evidence type="ECO:0000259" key="1">
    <source>
        <dbReference type="Pfam" id="PF01764"/>
    </source>
</evidence>
<organism evidence="2 4">
    <name type="scientific">Plasmodiophora brassicae</name>
    <name type="common">Clubroot disease agent</name>
    <dbReference type="NCBI Taxonomy" id="37360"/>
    <lineage>
        <taxon>Eukaryota</taxon>
        <taxon>Sar</taxon>
        <taxon>Rhizaria</taxon>
        <taxon>Endomyxa</taxon>
        <taxon>Phytomyxea</taxon>
        <taxon>Plasmodiophorida</taxon>
        <taxon>Plasmodiophoridae</taxon>
        <taxon>Plasmodiophora</taxon>
    </lineage>
</organism>
<dbReference type="PANTHER" id="PTHR45856">
    <property type="entry name" value="ALPHA/BETA-HYDROLASES SUPERFAMILY PROTEIN"/>
    <property type="match status" value="1"/>
</dbReference>
<evidence type="ECO:0000313" key="3">
    <source>
        <dbReference type="EMBL" id="SPQ95000.1"/>
    </source>
</evidence>
<proteinExistence type="predicted"/>
<dbReference type="AlphaFoldDB" id="A0A0G4J5P6"/>
<protein>
    <recommendedName>
        <fullName evidence="1">Fungal lipase-type domain-containing protein</fullName>
    </recommendedName>
</protein>
<dbReference type="InterPro" id="IPR029058">
    <property type="entry name" value="AB_hydrolase_fold"/>
</dbReference>
<dbReference type="Gene3D" id="3.40.50.1820">
    <property type="entry name" value="alpha/beta hydrolase"/>
    <property type="match status" value="1"/>
</dbReference>
<dbReference type="CDD" id="cd00519">
    <property type="entry name" value="Lipase_3"/>
    <property type="match status" value="1"/>
</dbReference>
<name>A0A0G4J5P6_PLABS</name>
<geneLocation type="mitochondrion" evidence="3"/>
<dbReference type="InterPro" id="IPR051218">
    <property type="entry name" value="Sec_MonoDiacylglyc_Lipase"/>
</dbReference>
<dbReference type="Proteomes" id="UP000039324">
    <property type="component" value="Unassembled WGS sequence"/>
</dbReference>
<reference evidence="2 4" key="1">
    <citation type="submission" date="2015-02" db="EMBL/GenBank/DDBJ databases">
        <authorList>
            <person name="Chooi Y.-H."/>
        </authorList>
    </citation>
    <scope>NUCLEOTIDE SEQUENCE [LARGE SCALE GENOMIC DNA]</scope>
    <source>
        <strain evidence="2">E3</strain>
    </source>
</reference>
<reference evidence="3 5" key="2">
    <citation type="submission" date="2018-03" db="EMBL/GenBank/DDBJ databases">
        <authorList>
            <person name="Fogelqvist J."/>
        </authorList>
    </citation>
    <scope>NUCLEOTIDE SEQUENCE [LARGE SCALE GENOMIC DNA]</scope>
</reference>
<sequence length="332" mass="35628">MAAGRALSDELADAAARWAFATYSLDKAVPAGSTLRIGGNREENPAVLLEDHPCDLTEIQVVEGSGASLAVVGVSRGAIDIGDNVCRRVVVVGFRGTVVNSSSNWATNLMAMKRPHCPGSTAHVHAGYLRHWRHLQAAGLTRAVVDKAFAADRDSVLVVTGHSLGGAVAQIAALELTELIDREVIVYAYGAPRFVCDATFDEAYKFSVRTSHRIEHLSDPIPRFHEYVPQQLLKLAACVPVQSAVRLFINGASQVPFLTAVCQRNLAPLADRVLGLIPASVVPMSSVHPSIRVFAVGVLVGITAHSIWVDFKSHGSYADKFLVFVEPPEPII</sequence>
<evidence type="ECO:0000313" key="5">
    <source>
        <dbReference type="Proteomes" id="UP000290189"/>
    </source>
</evidence>
<accession>A0A0G4J5P6</accession>
<evidence type="ECO:0000313" key="2">
    <source>
        <dbReference type="EMBL" id="CEP02895.1"/>
    </source>
</evidence>
<dbReference type="Pfam" id="PF01764">
    <property type="entry name" value="Lipase_3"/>
    <property type="match status" value="1"/>
</dbReference>
<dbReference type="OrthoDB" id="426718at2759"/>
<dbReference type="GO" id="GO:0006629">
    <property type="term" value="P:lipid metabolic process"/>
    <property type="evidence" value="ECO:0007669"/>
    <property type="project" value="InterPro"/>
</dbReference>
<gene>
    <name evidence="2" type="ORF">PBRA_002863</name>
    <name evidence="3" type="ORF">PLBR_LOCUS2215</name>
</gene>
<keyword evidence="4" id="KW-1185">Reference proteome</keyword>
<dbReference type="InterPro" id="IPR002921">
    <property type="entry name" value="Fungal_lipase-type"/>
</dbReference>
<dbReference type="EMBL" id="OVEO01000003">
    <property type="protein sequence ID" value="SPQ95000.1"/>
    <property type="molecule type" value="Genomic_DNA"/>
</dbReference>
<evidence type="ECO:0000313" key="4">
    <source>
        <dbReference type="Proteomes" id="UP000039324"/>
    </source>
</evidence>
<dbReference type="EMBL" id="CDSF01000133">
    <property type="protein sequence ID" value="CEP02895.1"/>
    <property type="molecule type" value="Genomic_DNA"/>
</dbReference>
<dbReference type="PANTHER" id="PTHR45856:SF11">
    <property type="entry name" value="FUNGAL LIPASE-LIKE DOMAIN-CONTAINING PROTEIN"/>
    <property type="match status" value="1"/>
</dbReference>
<keyword evidence="3" id="KW-0496">Mitochondrion</keyword>
<dbReference type="Proteomes" id="UP000290189">
    <property type="component" value="Unassembled WGS sequence"/>
</dbReference>
<feature type="domain" description="Fungal lipase-type" evidence="1">
    <location>
        <begin position="91"/>
        <end position="224"/>
    </location>
</feature>
<dbReference type="STRING" id="37360.A0A0G4J5P6"/>
<dbReference type="SUPFAM" id="SSF53474">
    <property type="entry name" value="alpha/beta-Hydrolases"/>
    <property type="match status" value="1"/>
</dbReference>